<evidence type="ECO:0000256" key="6">
    <source>
        <dbReference type="ARBA" id="ARBA00022490"/>
    </source>
</evidence>
<accession>A0A4Y7NIU1</accession>
<comment type="similarity">
    <text evidence="3 10">Belongs to the SNF8 family.</text>
</comment>
<dbReference type="PANTHER" id="PTHR12806:SF0">
    <property type="entry name" value="VACUOLAR-SORTING PROTEIN SNF8"/>
    <property type="match status" value="1"/>
</dbReference>
<dbReference type="InterPro" id="IPR040608">
    <property type="entry name" value="Snf8/Vps36"/>
</dbReference>
<evidence type="ECO:0000313" key="11">
    <source>
        <dbReference type="EMBL" id="SVE93138.1"/>
    </source>
</evidence>
<comment type="function">
    <text evidence="10">Component of the endosomal sorting complex required for transport II (ESCRT-II), which is required for multivesicular body (MVB) formation and sorting of endosomal cargo proteins into MVBs.</text>
</comment>
<dbReference type="GO" id="GO:0043328">
    <property type="term" value="P:protein transport to vacuole involved in ubiquitin-dependent protein catabolic process via the multivesicular body sorting pathway"/>
    <property type="evidence" value="ECO:0007669"/>
    <property type="project" value="TreeGrafter"/>
</dbReference>
<evidence type="ECO:0000256" key="3">
    <source>
        <dbReference type="ARBA" id="ARBA00009834"/>
    </source>
</evidence>
<dbReference type="FunFam" id="1.10.10.10:FF:000085">
    <property type="entry name" value="Vacuolar-sorting protein SNF8"/>
    <property type="match status" value="1"/>
</dbReference>
<evidence type="ECO:0000256" key="2">
    <source>
        <dbReference type="ARBA" id="ARBA00004496"/>
    </source>
</evidence>
<evidence type="ECO:0000256" key="5">
    <source>
        <dbReference type="ARBA" id="ARBA00022448"/>
    </source>
</evidence>
<keyword evidence="8 10" id="KW-0653">Protein transport</keyword>
<keyword evidence="9" id="KW-0472">Membrane</keyword>
<dbReference type="PIRSF" id="PIRSF017215">
    <property type="entry name" value="ESCRT2_Vps22"/>
    <property type="match status" value="1"/>
</dbReference>
<reference evidence="11" key="1">
    <citation type="submission" date="2018-08" db="EMBL/GenBank/DDBJ databases">
        <authorList>
            <person name="Cornetti L."/>
        </authorList>
    </citation>
    <scope>NUCLEOTIDE SEQUENCE</scope>
    <source>
        <strain evidence="11">DE-FRO-2-1</strain>
    </source>
</reference>
<dbReference type="AlphaFoldDB" id="A0A4Y7NIU1"/>
<evidence type="ECO:0000256" key="4">
    <source>
        <dbReference type="ARBA" id="ARBA00017052"/>
    </source>
</evidence>
<keyword evidence="6" id="KW-0963">Cytoplasm</keyword>
<protein>
    <recommendedName>
        <fullName evidence="4 10">Vacuolar-sorting protein SNF8</fullName>
    </recommendedName>
</protein>
<dbReference type="InterPro" id="IPR036388">
    <property type="entry name" value="WH-like_DNA-bd_sf"/>
</dbReference>
<dbReference type="Pfam" id="PF04157">
    <property type="entry name" value="EAP30"/>
    <property type="match status" value="1"/>
</dbReference>
<dbReference type="Gene3D" id="6.10.140.180">
    <property type="match status" value="1"/>
</dbReference>
<evidence type="ECO:0000256" key="10">
    <source>
        <dbReference type="PIRNR" id="PIRNR017215"/>
    </source>
</evidence>
<dbReference type="SUPFAM" id="SSF46785">
    <property type="entry name" value="Winged helix' DNA-binding domain"/>
    <property type="match status" value="2"/>
</dbReference>
<evidence type="ECO:0000256" key="8">
    <source>
        <dbReference type="ARBA" id="ARBA00022927"/>
    </source>
</evidence>
<gene>
    <name evidence="11" type="primary">EOG090X09XM</name>
</gene>
<organism evidence="11">
    <name type="scientific">Moina brachiata</name>
    <dbReference type="NCBI Taxonomy" id="675436"/>
    <lineage>
        <taxon>Eukaryota</taxon>
        <taxon>Metazoa</taxon>
        <taxon>Ecdysozoa</taxon>
        <taxon>Arthropoda</taxon>
        <taxon>Crustacea</taxon>
        <taxon>Branchiopoda</taxon>
        <taxon>Diplostraca</taxon>
        <taxon>Cladocera</taxon>
        <taxon>Anomopoda</taxon>
        <taxon>Moinidae</taxon>
        <taxon>Moina</taxon>
    </lineage>
</organism>
<comment type="subcellular location">
    <subcellularLocation>
        <location evidence="2">Cytoplasm</location>
    </subcellularLocation>
    <subcellularLocation>
        <location evidence="1">Endosome membrane</location>
        <topology evidence="1">Peripheral membrane protein</topology>
    </subcellularLocation>
</comment>
<name>A0A4Y7NIU1_9CRUS</name>
<dbReference type="GO" id="GO:0000814">
    <property type="term" value="C:ESCRT II complex"/>
    <property type="evidence" value="ECO:0007669"/>
    <property type="project" value="UniProtKB-UniRule"/>
</dbReference>
<dbReference type="FunFam" id="1.10.10.10:FF:000397">
    <property type="entry name" value="Vacuolar-sorting protein SNF8"/>
    <property type="match status" value="1"/>
</dbReference>
<dbReference type="Gene3D" id="1.10.10.10">
    <property type="entry name" value="Winged helix-like DNA-binding domain superfamily/Winged helix DNA-binding domain"/>
    <property type="match status" value="2"/>
</dbReference>
<dbReference type="InterPro" id="IPR016689">
    <property type="entry name" value="ESCRT-2_cplx_Snf8"/>
</dbReference>
<dbReference type="PANTHER" id="PTHR12806">
    <property type="entry name" value="EAP30 SUBUNIT OF ELL COMPLEX"/>
    <property type="match status" value="1"/>
</dbReference>
<comment type="subunit">
    <text evidence="10">Component of the endosomal sorting complex required for transport II (ESCRT-II).</text>
</comment>
<dbReference type="InterPro" id="IPR036390">
    <property type="entry name" value="WH_DNA-bd_sf"/>
</dbReference>
<evidence type="ECO:0000256" key="9">
    <source>
        <dbReference type="ARBA" id="ARBA00023136"/>
    </source>
</evidence>
<keyword evidence="5 10" id="KW-0813">Transport</keyword>
<keyword evidence="7" id="KW-0967">Endosome</keyword>
<sequence>MRKRPGIGAIQKQKVEQEKFKGKAVELQEATFEQITRQMEVFRGHLEEFASKHREEIKKDANFRRQFQEMCASIGVDPLASSKGFWSEVLGVGDFYYELGIQAIEVCLATSYRNGGIITLGELRERLIKARGKAAHHQNISNDDILRAIKKLKGLNSGFTVVQLRDGQDSSDFLIRSIPGELSEDHAIVLKSAEKQGFVSVKTLKSDLNWSEARSLQILDELVRDGLAWLDDQGVEKRYWFPSFFTPLTKGAD</sequence>
<proteinExistence type="evidence at transcript level"/>
<evidence type="ECO:0000256" key="1">
    <source>
        <dbReference type="ARBA" id="ARBA00004481"/>
    </source>
</evidence>
<evidence type="ECO:0000256" key="7">
    <source>
        <dbReference type="ARBA" id="ARBA00022753"/>
    </source>
</evidence>
<dbReference type="EMBL" id="LR023519">
    <property type="protein sequence ID" value="SVE93138.1"/>
    <property type="molecule type" value="mRNA"/>
</dbReference>